<dbReference type="AlphaFoldDB" id="A0A1L7LKZ1"/>
<feature type="domain" description="TcaA 4th" evidence="3">
    <location>
        <begin position="335"/>
        <end position="404"/>
    </location>
</feature>
<protein>
    <recommendedName>
        <fullName evidence="3">TcaA 4th domain-containing protein</fullName>
    </recommendedName>
</protein>
<dbReference type="Proteomes" id="UP000217758">
    <property type="component" value="Chromosome"/>
</dbReference>
<keyword evidence="5" id="KW-1185">Reference proteome</keyword>
<feature type="region of interest" description="Disordered" evidence="1">
    <location>
        <begin position="548"/>
        <end position="567"/>
    </location>
</feature>
<feature type="region of interest" description="Disordered" evidence="1">
    <location>
        <begin position="54"/>
        <end position="92"/>
    </location>
</feature>
<evidence type="ECO:0000313" key="4">
    <source>
        <dbReference type="EMBL" id="BAQ24874.1"/>
    </source>
</evidence>
<evidence type="ECO:0000259" key="3">
    <source>
        <dbReference type="Pfam" id="PF22820"/>
    </source>
</evidence>
<gene>
    <name evidence="4" type="ORF">SRT_16130</name>
</gene>
<accession>A0A1L7LKZ1</accession>
<evidence type="ECO:0000313" key="5">
    <source>
        <dbReference type="Proteomes" id="UP000217758"/>
    </source>
</evidence>
<dbReference type="EMBL" id="AP014612">
    <property type="protein sequence ID" value="BAQ24874.1"/>
    <property type="molecule type" value="Genomic_DNA"/>
</dbReference>
<evidence type="ECO:0000256" key="2">
    <source>
        <dbReference type="SAM" id="Phobius"/>
    </source>
</evidence>
<sequence length="567" mass="62913">MASKEKWTELFEKVIGRKPTPQEFLEGKKGSFDLKEIKKIAGVDKADDLQESSADVKQAVSGNSATAAKQENDSSKEEIKSADKPVSTKVGDKSPKQLWVEAFEKTVGRQPTPEEFISGRNQDFDLAKISQLVEKESVSKTSNLAKAPFTKGKKILITLGLVCLLALVVGYSYGNQYFSREAVAQRYLKVANSNFDKALEFEVWSDTEKPIKKSELTYRDSKETRTVTMDKLTSDASQMKKVGNKFLIFPDWRVAIKPASAKISINTKGLDLFINDKRVTKTDSNSFSQTISRLYPGTYNFVAKGNVSGQKVEVSSEEKLTNHSTVNLNVKYLSFKVNSNLTDGDLYVGSRKIGTLKDGKYNVSKLAVTDTSKIYVQKSFSGKASLKSEVQSIEDVYDGDTITLDAKGVLDRDTADSLITQAYYKLDSYASSHTTPDDLDDIFTGGNHNNFYLDVKNTIDTNTTNAKNRSADSINFSDVDVTKVTQTSPTTYAVEFTVVYDFYYSYSSEHKSSGSIIQKLSWSALVEYVGDNKKNSSGSYSYNSYEDYRISSDNGKSSVLSTKNTVD</sequence>
<dbReference type="InterPro" id="IPR054530">
    <property type="entry name" value="TcaA_4th"/>
</dbReference>
<keyword evidence="2" id="KW-0812">Transmembrane</keyword>
<name>A0A1L7LKZ1_9STRE</name>
<feature type="compositionally biased region" description="Basic and acidic residues" evidence="1">
    <location>
        <begin position="70"/>
        <end position="83"/>
    </location>
</feature>
<keyword evidence="2" id="KW-1133">Transmembrane helix</keyword>
<proteinExistence type="predicted"/>
<evidence type="ECO:0000256" key="1">
    <source>
        <dbReference type="SAM" id="MobiDB-lite"/>
    </source>
</evidence>
<feature type="compositionally biased region" description="Polar residues" evidence="1">
    <location>
        <begin position="54"/>
        <end position="69"/>
    </location>
</feature>
<dbReference type="RefSeq" id="WP_128833682.1">
    <property type="nucleotide sequence ID" value="NZ_AP014612.1"/>
</dbReference>
<dbReference type="Pfam" id="PF22820">
    <property type="entry name" value="TcaA_3rd_4th"/>
    <property type="match status" value="1"/>
</dbReference>
<organism evidence="4 5">
    <name type="scientific">Streptococcus troglodytae</name>
    <dbReference type="NCBI Taxonomy" id="1111760"/>
    <lineage>
        <taxon>Bacteria</taxon>
        <taxon>Bacillati</taxon>
        <taxon>Bacillota</taxon>
        <taxon>Bacilli</taxon>
        <taxon>Lactobacillales</taxon>
        <taxon>Streptococcaceae</taxon>
        <taxon>Streptococcus</taxon>
    </lineage>
</organism>
<reference evidence="4 5" key="1">
    <citation type="journal article" date="2016" name="Microbiol. Immunol.">
        <title>Complete genome sequence of Streptococcus troglodytae TKU31 isolated from the oral cavity of a chimpanzee (Pan troglodytes).</title>
        <authorList>
            <person name="Okamoto M."/>
            <person name="Naito M."/>
            <person name="Miyanohara M."/>
            <person name="Imai S."/>
            <person name="Nomura Y."/>
            <person name="Saito W."/>
            <person name="Momoi Y."/>
            <person name="Takada K."/>
            <person name="Miyabe-Nishiwaki T."/>
            <person name="Tomonaga M."/>
            <person name="Hanada N."/>
        </authorList>
    </citation>
    <scope>NUCLEOTIDE SEQUENCE [LARGE SCALE GENOMIC DNA]</scope>
    <source>
        <strain evidence="5">TKU 31</strain>
    </source>
</reference>
<feature type="compositionally biased region" description="Polar residues" evidence="1">
    <location>
        <begin position="551"/>
        <end position="567"/>
    </location>
</feature>
<dbReference type="KEGG" id="strg:SRT_16130"/>
<feature type="transmembrane region" description="Helical" evidence="2">
    <location>
        <begin position="155"/>
        <end position="174"/>
    </location>
</feature>
<keyword evidence="2" id="KW-0472">Membrane</keyword>